<dbReference type="Proteomes" id="UP000667802">
    <property type="component" value="Unassembled WGS sequence"/>
</dbReference>
<comment type="caution">
    <text evidence="4">The sequence shown here is derived from an EMBL/GenBank/DDBJ whole genome shotgun (WGS) entry which is preliminary data.</text>
</comment>
<dbReference type="PANTHER" id="PTHR43861">
    <property type="entry name" value="TRANS-ACONITATE 2-METHYLTRANSFERASE-RELATED"/>
    <property type="match status" value="1"/>
</dbReference>
<feature type="domain" description="Methyltransferase" evidence="3">
    <location>
        <begin position="40"/>
        <end position="135"/>
    </location>
</feature>
<dbReference type="PANTHER" id="PTHR43861:SF1">
    <property type="entry name" value="TRANS-ACONITATE 2-METHYLTRANSFERASE"/>
    <property type="match status" value="1"/>
</dbReference>
<gene>
    <name evidence="4" type="ORF">G7B40_009900</name>
</gene>
<protein>
    <submittedName>
        <fullName evidence="4">Methyltransferase domain-containing protein</fullName>
    </submittedName>
</protein>
<dbReference type="InterPro" id="IPR029063">
    <property type="entry name" value="SAM-dependent_MTases_sf"/>
</dbReference>
<dbReference type="AlphaFoldDB" id="A0AAP5M4I1"/>
<evidence type="ECO:0000256" key="2">
    <source>
        <dbReference type="ARBA" id="ARBA00022679"/>
    </source>
</evidence>
<organism evidence="4 5">
    <name type="scientific">Aetokthonos hydrillicola Thurmond2011</name>
    <dbReference type="NCBI Taxonomy" id="2712845"/>
    <lineage>
        <taxon>Bacteria</taxon>
        <taxon>Bacillati</taxon>
        <taxon>Cyanobacteriota</taxon>
        <taxon>Cyanophyceae</taxon>
        <taxon>Nostocales</taxon>
        <taxon>Hapalosiphonaceae</taxon>
        <taxon>Aetokthonos</taxon>
    </lineage>
</organism>
<evidence type="ECO:0000313" key="4">
    <source>
        <dbReference type="EMBL" id="MDR9894876.1"/>
    </source>
</evidence>
<dbReference type="Pfam" id="PF13649">
    <property type="entry name" value="Methyltransf_25"/>
    <property type="match status" value="1"/>
</dbReference>
<keyword evidence="1 4" id="KW-0489">Methyltransferase</keyword>
<dbReference type="InterPro" id="IPR041698">
    <property type="entry name" value="Methyltransf_25"/>
</dbReference>
<dbReference type="CDD" id="cd02440">
    <property type="entry name" value="AdoMet_MTases"/>
    <property type="match status" value="1"/>
</dbReference>
<evidence type="ECO:0000313" key="5">
    <source>
        <dbReference type="Proteomes" id="UP000667802"/>
    </source>
</evidence>
<dbReference type="EMBL" id="JAALHA020000003">
    <property type="protein sequence ID" value="MDR9894876.1"/>
    <property type="molecule type" value="Genomic_DNA"/>
</dbReference>
<dbReference type="RefSeq" id="WP_208343652.1">
    <property type="nucleotide sequence ID" value="NZ_CAWQFN010000351.1"/>
</dbReference>
<keyword evidence="2" id="KW-0808">Transferase</keyword>
<sequence>MSAHYDQIAEDYKKSKELPCRVYEVYTFFKMLGDIAGKSILDLACGEGSYTRKLKLSGAGRVVGVDISQKMIELARQEEAKQPLGIEYIVGDVLEIGKIGSFDLVVAAYLLNYAQTKEELLKMCQAIFINLQPGGRFVTINDNILLRPEFYSKSAKYGMNKSISGELQEGTPITYTMSINGSTFSFLNYYLSQETYESVFREVGFKQVRWQKLIVSPEVVEEFDQEFWQDLRDYPASIGIECVNYPTA</sequence>
<keyword evidence="5" id="KW-1185">Reference proteome</keyword>
<dbReference type="SUPFAM" id="SSF53335">
    <property type="entry name" value="S-adenosyl-L-methionine-dependent methyltransferases"/>
    <property type="match status" value="1"/>
</dbReference>
<evidence type="ECO:0000256" key="1">
    <source>
        <dbReference type="ARBA" id="ARBA00022603"/>
    </source>
</evidence>
<dbReference type="GO" id="GO:0032259">
    <property type="term" value="P:methylation"/>
    <property type="evidence" value="ECO:0007669"/>
    <property type="project" value="UniProtKB-KW"/>
</dbReference>
<accession>A0AAP5M4I1</accession>
<dbReference type="GO" id="GO:0008168">
    <property type="term" value="F:methyltransferase activity"/>
    <property type="evidence" value="ECO:0007669"/>
    <property type="project" value="UniProtKB-KW"/>
</dbReference>
<proteinExistence type="predicted"/>
<reference evidence="5" key="1">
    <citation type="journal article" date="2021" name="Science">
        <title>Hunting the eagle killer: A cyanobacterial neurotoxin causes vacuolar myelinopathy.</title>
        <authorList>
            <person name="Breinlinger S."/>
            <person name="Phillips T.J."/>
            <person name="Haram B.N."/>
            <person name="Mares J."/>
            <person name="Martinez Yerena J.A."/>
            <person name="Hrouzek P."/>
            <person name="Sobotka R."/>
            <person name="Henderson W.M."/>
            <person name="Schmieder P."/>
            <person name="Williams S.M."/>
            <person name="Lauderdale J.D."/>
            <person name="Wilde H.D."/>
            <person name="Gerrin W."/>
            <person name="Kust A."/>
            <person name="Washington J.W."/>
            <person name="Wagner C."/>
            <person name="Geier B."/>
            <person name="Liebeke M."/>
            <person name="Enke H."/>
            <person name="Niedermeyer T.H.J."/>
            <person name="Wilde S.B."/>
        </authorList>
    </citation>
    <scope>NUCLEOTIDE SEQUENCE [LARGE SCALE GENOMIC DNA]</scope>
    <source>
        <strain evidence="5">Thurmond2011</strain>
    </source>
</reference>
<name>A0AAP5M4I1_9CYAN</name>
<evidence type="ECO:0000259" key="3">
    <source>
        <dbReference type="Pfam" id="PF13649"/>
    </source>
</evidence>
<dbReference type="Gene3D" id="3.40.50.150">
    <property type="entry name" value="Vaccinia Virus protein VP39"/>
    <property type="match status" value="1"/>
</dbReference>